<evidence type="ECO:0000256" key="7">
    <source>
        <dbReference type="SAM" id="SignalP"/>
    </source>
</evidence>
<organism evidence="8 9">
    <name type="scientific">Candidatus Lachnoclostridium stercoravium</name>
    <dbReference type="NCBI Taxonomy" id="2838633"/>
    <lineage>
        <taxon>Bacteria</taxon>
        <taxon>Bacillati</taxon>
        <taxon>Bacillota</taxon>
        <taxon>Clostridia</taxon>
        <taxon>Lachnospirales</taxon>
        <taxon>Lachnospiraceae</taxon>
    </lineage>
</organism>
<keyword evidence="7" id="KW-0732">Signal</keyword>
<evidence type="ECO:0000256" key="1">
    <source>
        <dbReference type="ARBA" id="ARBA00004236"/>
    </source>
</evidence>
<evidence type="ECO:0000313" key="8">
    <source>
        <dbReference type="EMBL" id="HJA71837.1"/>
    </source>
</evidence>
<proteinExistence type="predicted"/>
<evidence type="ECO:0000256" key="5">
    <source>
        <dbReference type="ARBA" id="ARBA00023136"/>
    </source>
</evidence>
<dbReference type="EMBL" id="DWZA01000087">
    <property type="protein sequence ID" value="HJA71837.1"/>
    <property type="molecule type" value="Genomic_DNA"/>
</dbReference>
<evidence type="ECO:0000256" key="2">
    <source>
        <dbReference type="ARBA" id="ARBA00022475"/>
    </source>
</evidence>
<comment type="subcellular location">
    <subcellularLocation>
        <location evidence="1">Cell membrane</location>
    </subcellularLocation>
</comment>
<keyword evidence="5 6" id="KW-0472">Membrane</keyword>
<comment type="caution">
    <text evidence="8">The sequence shown here is derived from an EMBL/GenBank/DDBJ whole genome shotgun (WGS) entry which is preliminary data.</text>
</comment>
<dbReference type="InterPro" id="IPR005899">
    <property type="entry name" value="Na_pump_deCOase"/>
</dbReference>
<evidence type="ECO:0000256" key="4">
    <source>
        <dbReference type="ARBA" id="ARBA00022989"/>
    </source>
</evidence>
<dbReference type="Gene3D" id="3.10.450.590">
    <property type="match status" value="1"/>
</dbReference>
<evidence type="ECO:0000256" key="3">
    <source>
        <dbReference type="ARBA" id="ARBA00022692"/>
    </source>
</evidence>
<feature type="signal peptide" evidence="7">
    <location>
        <begin position="1"/>
        <end position="21"/>
    </location>
</feature>
<keyword evidence="4 6" id="KW-1133">Transmembrane helix</keyword>
<evidence type="ECO:0000256" key="6">
    <source>
        <dbReference type="SAM" id="Phobius"/>
    </source>
</evidence>
<feature type="chain" id="PRO_5039548422" evidence="7">
    <location>
        <begin position="22"/>
        <end position="252"/>
    </location>
</feature>
<dbReference type="GO" id="GO:0036376">
    <property type="term" value="P:sodium ion export across plasma membrane"/>
    <property type="evidence" value="ECO:0007669"/>
    <property type="project" value="InterPro"/>
</dbReference>
<keyword evidence="3 6" id="KW-0812">Transmembrane</keyword>
<feature type="transmembrane region" description="Helical" evidence="6">
    <location>
        <begin position="156"/>
        <end position="179"/>
    </location>
</feature>
<reference evidence="8" key="1">
    <citation type="journal article" date="2021" name="PeerJ">
        <title>Extensive microbial diversity within the chicken gut microbiome revealed by metagenomics and culture.</title>
        <authorList>
            <person name="Gilroy R."/>
            <person name="Ravi A."/>
            <person name="Getino M."/>
            <person name="Pursley I."/>
            <person name="Horton D.L."/>
            <person name="Alikhan N.F."/>
            <person name="Baker D."/>
            <person name="Gharbi K."/>
            <person name="Hall N."/>
            <person name="Watson M."/>
            <person name="Adriaenssens E.M."/>
            <person name="Foster-Nyarko E."/>
            <person name="Jarju S."/>
            <person name="Secka A."/>
            <person name="Antonio M."/>
            <person name="Oren A."/>
            <person name="Chaudhuri R.R."/>
            <person name="La Ragione R."/>
            <person name="Hildebrand F."/>
            <person name="Pallen M.J."/>
        </authorList>
    </citation>
    <scope>NUCLEOTIDE SEQUENCE</scope>
    <source>
        <strain evidence="8">CHK178-16964</strain>
    </source>
</reference>
<protein>
    <submittedName>
        <fullName evidence="8">OadG family protein</fullName>
    </submittedName>
</protein>
<dbReference type="AlphaFoldDB" id="A0A9D2HJ86"/>
<dbReference type="Proteomes" id="UP000823900">
    <property type="component" value="Unassembled WGS sequence"/>
</dbReference>
<keyword evidence="2" id="KW-1003">Cell membrane</keyword>
<evidence type="ECO:0000313" key="9">
    <source>
        <dbReference type="Proteomes" id="UP000823900"/>
    </source>
</evidence>
<accession>A0A9D2HJ86</accession>
<reference evidence="8" key="2">
    <citation type="submission" date="2021-04" db="EMBL/GenBank/DDBJ databases">
        <authorList>
            <person name="Gilroy R."/>
        </authorList>
    </citation>
    <scope>NUCLEOTIDE SEQUENCE</scope>
    <source>
        <strain evidence="8">CHK178-16964</strain>
    </source>
</reference>
<dbReference type="PROSITE" id="PS51257">
    <property type="entry name" value="PROKAR_LIPOPROTEIN"/>
    <property type="match status" value="1"/>
</dbReference>
<sequence length="252" mass="27367">MKNLKRILLTLCMVTCFFALTACSAAEERELKTDENIAAQLCEATEMTLQQITAIGAEDIEEQIALAEDQREYAFSSVLTTWNNLMGDTGNLVEILDSSAVRDEDGYVCVVNAQFEKRPVEFTLYYDDQTGEISSMSLVAVYTMAENMERAAMNTLMGMGTVFIVLIFISFLISCFKFINVFEKKVKSSPAPAAAPAPAPAPAAPAAEEDLTDDLELVAVITAAIAASEGTSTDGLVVRSIKRAGTSKWKRA</sequence>
<gene>
    <name evidence="8" type="ORF">IAA07_09735</name>
</gene>
<name>A0A9D2HJ86_9FIRM</name>
<dbReference type="GO" id="GO:0015081">
    <property type="term" value="F:sodium ion transmembrane transporter activity"/>
    <property type="evidence" value="ECO:0007669"/>
    <property type="project" value="InterPro"/>
</dbReference>
<dbReference type="GO" id="GO:0005886">
    <property type="term" value="C:plasma membrane"/>
    <property type="evidence" value="ECO:0007669"/>
    <property type="project" value="UniProtKB-SubCell"/>
</dbReference>
<dbReference type="Pfam" id="PF04277">
    <property type="entry name" value="OAD_gamma"/>
    <property type="match status" value="1"/>
</dbReference>
<dbReference type="NCBIfam" id="TIGR01195">
    <property type="entry name" value="oadG_fam"/>
    <property type="match status" value="1"/>
</dbReference>